<dbReference type="OrthoDB" id="3941138at2759"/>
<gene>
    <name evidence="2" type="ORF">SAMEA4029010_CIC11G00000003402</name>
</gene>
<dbReference type="Proteomes" id="UP000182334">
    <property type="component" value="Chromosome VI"/>
</dbReference>
<keyword evidence="1" id="KW-1133">Transmembrane helix</keyword>
<protein>
    <submittedName>
        <fullName evidence="2">CIC11C00000003402</fullName>
    </submittedName>
</protein>
<proteinExistence type="predicted"/>
<evidence type="ECO:0000313" key="2">
    <source>
        <dbReference type="EMBL" id="SGZ56661.1"/>
    </source>
</evidence>
<keyword evidence="1" id="KW-0812">Transmembrane</keyword>
<dbReference type="AlphaFoldDB" id="A0A1L0GKF2"/>
<feature type="transmembrane region" description="Helical" evidence="1">
    <location>
        <begin position="82"/>
        <end position="101"/>
    </location>
</feature>
<sequence>MTNKTLQNLKDVFIPVPPVVEYVGGTKVEVRRNRVDGDDTVEKLPDKDQNNEVLADDNSSITSSTLEQGHVHRKLKNRHVQLIGIGGTIGVALFVSIANGLRNGGHSACSWESLYGVFRFWR</sequence>
<reference evidence="2 3" key="1">
    <citation type="submission" date="2016-10" db="EMBL/GenBank/DDBJ databases">
        <authorList>
            <person name="de Groot N.N."/>
        </authorList>
    </citation>
    <scope>NUCLEOTIDE SEQUENCE [LARGE SCALE GENOMIC DNA]</scope>
    <source>
        <strain evidence="2 3">CBS 141442</strain>
    </source>
</reference>
<name>A0A1L0GKF2_9ASCO</name>
<keyword evidence="1" id="KW-0472">Membrane</keyword>
<evidence type="ECO:0000256" key="1">
    <source>
        <dbReference type="SAM" id="Phobius"/>
    </source>
</evidence>
<accession>A0A1L0GKF2</accession>
<keyword evidence="3" id="KW-1185">Reference proteome</keyword>
<evidence type="ECO:0000313" key="3">
    <source>
        <dbReference type="Proteomes" id="UP000182334"/>
    </source>
</evidence>
<dbReference type="EMBL" id="LT635761">
    <property type="protein sequence ID" value="SGZ56661.1"/>
    <property type="molecule type" value="Genomic_DNA"/>
</dbReference>
<organism evidence="2 3">
    <name type="scientific">Sungouiella intermedia</name>
    <dbReference type="NCBI Taxonomy" id="45354"/>
    <lineage>
        <taxon>Eukaryota</taxon>
        <taxon>Fungi</taxon>
        <taxon>Dikarya</taxon>
        <taxon>Ascomycota</taxon>
        <taxon>Saccharomycotina</taxon>
        <taxon>Pichiomycetes</taxon>
        <taxon>Metschnikowiaceae</taxon>
        <taxon>Sungouiella</taxon>
    </lineage>
</organism>
<dbReference type="STRING" id="45354.A0A1L0GKF2"/>